<dbReference type="GO" id="GO:0046872">
    <property type="term" value="F:metal ion binding"/>
    <property type="evidence" value="ECO:0007669"/>
    <property type="project" value="UniProtKB-KW"/>
</dbReference>
<dbReference type="GO" id="GO:0009055">
    <property type="term" value="F:electron transfer activity"/>
    <property type="evidence" value="ECO:0007669"/>
    <property type="project" value="InterPro"/>
</dbReference>
<evidence type="ECO:0000256" key="2">
    <source>
        <dbReference type="ARBA" id="ARBA00022723"/>
    </source>
</evidence>
<dbReference type="AlphaFoldDB" id="A0A1I5GEN5"/>
<dbReference type="SUPFAM" id="SSF46626">
    <property type="entry name" value="Cytochrome c"/>
    <property type="match status" value="1"/>
</dbReference>
<dbReference type="RefSeq" id="WP_143095693.1">
    <property type="nucleotide sequence ID" value="NZ_FOVI01000040.1"/>
</dbReference>
<evidence type="ECO:0000313" key="6">
    <source>
        <dbReference type="EMBL" id="SFO34396.1"/>
    </source>
</evidence>
<feature type="domain" description="Cytochrome c" evidence="5">
    <location>
        <begin position="35"/>
        <end position="126"/>
    </location>
</feature>
<dbReference type="Proteomes" id="UP000199036">
    <property type="component" value="Unassembled WGS sequence"/>
</dbReference>
<evidence type="ECO:0000256" key="3">
    <source>
        <dbReference type="ARBA" id="ARBA00023004"/>
    </source>
</evidence>
<evidence type="ECO:0000256" key="4">
    <source>
        <dbReference type="PROSITE-ProRule" id="PRU00433"/>
    </source>
</evidence>
<dbReference type="Gene3D" id="1.10.760.10">
    <property type="entry name" value="Cytochrome c-like domain"/>
    <property type="match status" value="1"/>
</dbReference>
<sequence length="126" mass="15068">MMKKIIVMIIPFLLICCNRSKEDNRNLLIEYNSQKFEKTGEILYSKFCLECHGSKEANDNFLAGNIQNNKYELSFLRDYINHQDSLIQHKNELAIKIKDEWSNNDYIHHFKMTDKEIKAVVYYLKK</sequence>
<evidence type="ECO:0000256" key="1">
    <source>
        <dbReference type="ARBA" id="ARBA00022617"/>
    </source>
</evidence>
<reference evidence="7" key="1">
    <citation type="submission" date="2016-10" db="EMBL/GenBank/DDBJ databases">
        <authorList>
            <person name="Varghese N."/>
            <person name="Submissions S."/>
        </authorList>
    </citation>
    <scope>NUCLEOTIDE SEQUENCE [LARGE SCALE GENOMIC DNA]</scope>
    <source>
        <strain evidence="7">DS-12</strain>
    </source>
</reference>
<dbReference type="PROSITE" id="PS51007">
    <property type="entry name" value="CYTC"/>
    <property type="match status" value="1"/>
</dbReference>
<gene>
    <name evidence="6" type="ORF">SAMN05421741_1409</name>
</gene>
<dbReference type="InterPro" id="IPR036909">
    <property type="entry name" value="Cyt_c-like_dom_sf"/>
</dbReference>
<keyword evidence="7" id="KW-1185">Reference proteome</keyword>
<dbReference type="STRING" id="913024.SAMN05421741_1409"/>
<evidence type="ECO:0000313" key="7">
    <source>
        <dbReference type="Proteomes" id="UP000199036"/>
    </source>
</evidence>
<dbReference type="OrthoDB" id="1362918at2"/>
<keyword evidence="1 4" id="KW-0349">Heme</keyword>
<keyword evidence="3 4" id="KW-0408">Iron</keyword>
<dbReference type="GO" id="GO:0020037">
    <property type="term" value="F:heme binding"/>
    <property type="evidence" value="ECO:0007669"/>
    <property type="project" value="InterPro"/>
</dbReference>
<dbReference type="EMBL" id="FOVI01000040">
    <property type="protein sequence ID" value="SFO34396.1"/>
    <property type="molecule type" value="Genomic_DNA"/>
</dbReference>
<dbReference type="Pfam" id="PF00034">
    <property type="entry name" value="Cytochrom_C"/>
    <property type="match status" value="1"/>
</dbReference>
<evidence type="ECO:0000259" key="5">
    <source>
        <dbReference type="PROSITE" id="PS51007"/>
    </source>
</evidence>
<organism evidence="6 7">
    <name type="scientific">Paenimyroides ummariense</name>
    <dbReference type="NCBI Taxonomy" id="913024"/>
    <lineage>
        <taxon>Bacteria</taxon>
        <taxon>Pseudomonadati</taxon>
        <taxon>Bacteroidota</taxon>
        <taxon>Flavobacteriia</taxon>
        <taxon>Flavobacteriales</taxon>
        <taxon>Flavobacteriaceae</taxon>
        <taxon>Paenimyroides</taxon>
    </lineage>
</organism>
<dbReference type="InterPro" id="IPR009056">
    <property type="entry name" value="Cyt_c-like_dom"/>
</dbReference>
<keyword evidence="2 4" id="KW-0479">Metal-binding</keyword>
<protein>
    <submittedName>
        <fullName evidence="6">Cytochrome c</fullName>
    </submittedName>
</protein>
<name>A0A1I5GEN5_9FLAO</name>
<proteinExistence type="predicted"/>
<accession>A0A1I5GEN5</accession>